<dbReference type="EMBL" id="CP046600">
    <property type="protein sequence ID" value="QUR69791.1"/>
    <property type="molecule type" value="Genomic_DNA"/>
</dbReference>
<evidence type="ECO:0000313" key="3">
    <source>
        <dbReference type="Proteomes" id="UP000682202"/>
    </source>
</evidence>
<feature type="transmembrane region" description="Helical" evidence="1">
    <location>
        <begin position="303"/>
        <end position="321"/>
    </location>
</feature>
<keyword evidence="1" id="KW-0812">Transmembrane</keyword>
<sequence length="367" mass="39088">MPAVLSRRARWRRVWPRSAPVLAAYAALHCWALPIPLITGGDEIVIDGQPTPREWVLLTLIALAPVLIALVGWIVSRISDNRKRSIAATVAVSVVAVILIVDTSVTHVPDAAAAAVLVLLLTGTGVGSIVGWSMRMTLSHLATIGALAIRALPVVLLTTLVFFNSNIWLMASTISAARLGLAITFLVGIAGAFVVSATIERVRPMLREPTAPPSDCQQLADTPFAAMPDSPSSPPLTKAERANVVFVLAAHQIAQILVVAALTATIYIILGLIVLSPELLGEWSHNTSGNTTVLALTVPVPDSLVHLCLFLGALTFMYISARALGDAEYRETFVDPLIDDLRVTLIARNRYRTSIASSGVDADHTSD</sequence>
<name>A0A975PYY3_9MYCO</name>
<feature type="transmembrane region" description="Helical" evidence="1">
    <location>
        <begin position="56"/>
        <end position="74"/>
    </location>
</feature>
<dbReference type="KEGG" id="mspg:F6B93_13215"/>
<dbReference type="AlphaFoldDB" id="A0A975PYY3"/>
<feature type="transmembrane region" description="Helical" evidence="1">
    <location>
        <begin position="256"/>
        <end position="275"/>
    </location>
</feature>
<evidence type="ECO:0000256" key="1">
    <source>
        <dbReference type="SAM" id="Phobius"/>
    </source>
</evidence>
<reference evidence="2" key="1">
    <citation type="submission" date="2019-12" db="EMBL/GenBank/DDBJ databases">
        <title>Mycobacterium spongiae sp. nov.</title>
        <authorList>
            <person name="Stinear T."/>
        </authorList>
    </citation>
    <scope>NUCLEOTIDE SEQUENCE</scope>
    <source>
        <strain evidence="2">FSD4b-SM</strain>
    </source>
</reference>
<keyword evidence="3" id="KW-1185">Reference proteome</keyword>
<feature type="transmembrane region" description="Helical" evidence="1">
    <location>
        <begin position="111"/>
        <end position="132"/>
    </location>
</feature>
<proteinExistence type="predicted"/>
<evidence type="ECO:0000313" key="2">
    <source>
        <dbReference type="EMBL" id="QUR69791.1"/>
    </source>
</evidence>
<dbReference type="Proteomes" id="UP000682202">
    <property type="component" value="Chromosome"/>
</dbReference>
<feature type="transmembrane region" description="Helical" evidence="1">
    <location>
        <begin position="175"/>
        <end position="199"/>
    </location>
</feature>
<gene>
    <name evidence="2" type="ORF">F6B93_13215</name>
</gene>
<protein>
    <recommendedName>
        <fullName evidence="4">Integral membrane protein</fullName>
    </recommendedName>
</protein>
<feature type="transmembrane region" description="Helical" evidence="1">
    <location>
        <begin position="86"/>
        <end position="105"/>
    </location>
</feature>
<feature type="transmembrane region" description="Helical" evidence="1">
    <location>
        <begin position="144"/>
        <end position="163"/>
    </location>
</feature>
<accession>A0A975PYY3</accession>
<evidence type="ECO:0008006" key="4">
    <source>
        <dbReference type="Google" id="ProtNLM"/>
    </source>
</evidence>
<keyword evidence="1" id="KW-0472">Membrane</keyword>
<keyword evidence="1" id="KW-1133">Transmembrane helix</keyword>
<organism evidence="2 3">
    <name type="scientific">Mycobacterium spongiae</name>
    <dbReference type="NCBI Taxonomy" id="886343"/>
    <lineage>
        <taxon>Bacteria</taxon>
        <taxon>Bacillati</taxon>
        <taxon>Actinomycetota</taxon>
        <taxon>Actinomycetes</taxon>
        <taxon>Mycobacteriales</taxon>
        <taxon>Mycobacteriaceae</taxon>
        <taxon>Mycobacterium</taxon>
    </lineage>
</organism>